<evidence type="ECO:0000256" key="1">
    <source>
        <dbReference type="ARBA" id="ARBA00023015"/>
    </source>
</evidence>
<name>A0A975AZM4_9BACT</name>
<reference evidence="5" key="2">
    <citation type="submission" date="2021-04" db="EMBL/GenBank/DDBJ databases">
        <title>Isolation and characterization of a novel species of the genus Sulfurimonas.</title>
        <authorList>
            <person name="Fukui M."/>
        </authorList>
    </citation>
    <scope>NUCLEOTIDE SEQUENCE</scope>
    <source>
        <strain evidence="5">H1576</strain>
    </source>
</reference>
<dbReference type="KEGG" id="saqt:GJV85_05190"/>
<dbReference type="PANTHER" id="PTHR44688">
    <property type="entry name" value="DNA-BINDING TRANSCRIPTIONAL ACTIVATOR DEVR_DOSR"/>
    <property type="match status" value="1"/>
</dbReference>
<evidence type="ECO:0000259" key="4">
    <source>
        <dbReference type="PROSITE" id="PS50043"/>
    </source>
</evidence>
<evidence type="ECO:0000256" key="3">
    <source>
        <dbReference type="ARBA" id="ARBA00023163"/>
    </source>
</evidence>
<reference evidence="5" key="1">
    <citation type="submission" date="2019-11" db="EMBL/GenBank/DDBJ databases">
        <authorList>
            <person name="Kojima H."/>
        </authorList>
    </citation>
    <scope>NUCLEOTIDE SEQUENCE</scope>
    <source>
        <strain evidence="5">H1576</strain>
    </source>
</reference>
<keyword evidence="3" id="KW-0804">Transcription</keyword>
<feature type="domain" description="HTH luxR-type" evidence="4">
    <location>
        <begin position="124"/>
        <end position="186"/>
    </location>
</feature>
<organism evidence="5 6">
    <name type="scientific">Sulfurimonas aquatica</name>
    <dbReference type="NCBI Taxonomy" id="2672570"/>
    <lineage>
        <taxon>Bacteria</taxon>
        <taxon>Pseudomonadati</taxon>
        <taxon>Campylobacterota</taxon>
        <taxon>Epsilonproteobacteria</taxon>
        <taxon>Campylobacterales</taxon>
        <taxon>Sulfurimonadaceae</taxon>
        <taxon>Sulfurimonas</taxon>
    </lineage>
</organism>
<accession>A0A975AZM4</accession>
<dbReference type="PROSITE" id="PS00622">
    <property type="entry name" value="HTH_LUXR_1"/>
    <property type="match status" value="1"/>
</dbReference>
<protein>
    <recommendedName>
        <fullName evidence="4">HTH luxR-type domain-containing protein</fullName>
    </recommendedName>
</protein>
<proteinExistence type="predicted"/>
<dbReference type="AlphaFoldDB" id="A0A975AZM4"/>
<dbReference type="RefSeq" id="WP_207562805.1">
    <property type="nucleotide sequence ID" value="NZ_CP046072.1"/>
</dbReference>
<dbReference type="PRINTS" id="PR00038">
    <property type="entry name" value="HTHLUXR"/>
</dbReference>
<evidence type="ECO:0000313" key="6">
    <source>
        <dbReference type="Proteomes" id="UP000671852"/>
    </source>
</evidence>
<dbReference type="GO" id="GO:0003677">
    <property type="term" value="F:DNA binding"/>
    <property type="evidence" value="ECO:0007669"/>
    <property type="project" value="UniProtKB-KW"/>
</dbReference>
<dbReference type="PROSITE" id="PS50043">
    <property type="entry name" value="HTH_LUXR_2"/>
    <property type="match status" value="1"/>
</dbReference>
<dbReference type="SMART" id="SM00421">
    <property type="entry name" value="HTH_LUXR"/>
    <property type="match status" value="1"/>
</dbReference>
<dbReference type="PANTHER" id="PTHR44688:SF16">
    <property type="entry name" value="DNA-BINDING TRANSCRIPTIONAL ACTIVATOR DEVR_DOSR"/>
    <property type="match status" value="1"/>
</dbReference>
<dbReference type="InterPro" id="IPR016032">
    <property type="entry name" value="Sig_transdc_resp-reg_C-effctor"/>
</dbReference>
<dbReference type="EMBL" id="CP046072">
    <property type="protein sequence ID" value="QSZ41524.1"/>
    <property type="molecule type" value="Genomic_DNA"/>
</dbReference>
<evidence type="ECO:0000256" key="2">
    <source>
        <dbReference type="ARBA" id="ARBA00023125"/>
    </source>
</evidence>
<dbReference type="CDD" id="cd06170">
    <property type="entry name" value="LuxR_C_like"/>
    <property type="match status" value="1"/>
</dbReference>
<keyword evidence="2" id="KW-0238">DNA-binding</keyword>
<sequence>MSIYLLSDKKNYLEYWSTHIADAKVITLNSLANLKVSDILIVDSFLYDENLKIAAKTVVLDNEPNFEKCIYLLQHGVKAYGNVYMHQTHILSALESVKNSKVWMYPDFIGGMIGLSNKDVKDLSEEKLSVLTKREYEITQLILDGLTNKEIAIKLTISTNTIKVHTKHIYEKLDVNDRLSLYSLLR</sequence>
<evidence type="ECO:0000313" key="5">
    <source>
        <dbReference type="EMBL" id="QSZ41524.1"/>
    </source>
</evidence>
<keyword evidence="1" id="KW-0805">Transcription regulation</keyword>
<gene>
    <name evidence="5" type="ORF">GJV85_05190</name>
</gene>
<dbReference type="GO" id="GO:0006355">
    <property type="term" value="P:regulation of DNA-templated transcription"/>
    <property type="evidence" value="ECO:0007669"/>
    <property type="project" value="InterPro"/>
</dbReference>
<keyword evidence="6" id="KW-1185">Reference proteome</keyword>
<dbReference type="Gene3D" id="3.40.50.2300">
    <property type="match status" value="1"/>
</dbReference>
<dbReference type="Proteomes" id="UP000671852">
    <property type="component" value="Chromosome"/>
</dbReference>
<dbReference type="InterPro" id="IPR000792">
    <property type="entry name" value="Tscrpt_reg_LuxR_C"/>
</dbReference>
<dbReference type="Pfam" id="PF00196">
    <property type="entry name" value="GerE"/>
    <property type="match status" value="1"/>
</dbReference>
<dbReference type="SUPFAM" id="SSF46894">
    <property type="entry name" value="C-terminal effector domain of the bipartite response regulators"/>
    <property type="match status" value="1"/>
</dbReference>